<organism evidence="2 3">
    <name type="scientific">Penicillium camemberti (strain FM 013)</name>
    <dbReference type="NCBI Taxonomy" id="1429867"/>
    <lineage>
        <taxon>Eukaryota</taxon>
        <taxon>Fungi</taxon>
        <taxon>Dikarya</taxon>
        <taxon>Ascomycota</taxon>
        <taxon>Pezizomycotina</taxon>
        <taxon>Eurotiomycetes</taxon>
        <taxon>Eurotiomycetidae</taxon>
        <taxon>Eurotiales</taxon>
        <taxon>Aspergillaceae</taxon>
        <taxon>Penicillium</taxon>
    </lineage>
</organism>
<evidence type="ECO:0000259" key="1">
    <source>
        <dbReference type="PROSITE" id="PS50097"/>
    </source>
</evidence>
<sequence length="241" mass="27073">MAPNYGNSENNVTKIQGPTVKITLGASKEPFHVHESVLCASSQFFKAAMSGSWKESKERTIELPEDDPKAFSIYSHWLYFAEIPGILEAAKKGESAKKSAQKYYDLVSAYVLGDKLLDAKFQNSVIDAIVETCSKADSKDGKVYFPDANAVSHAYNNTTKSSNIRKMLVALYLNAAGAEWLSEEHPKEFLFSVAEGFAKTRRLRSVKSFIKSWYYVRSETVRRSLKRNFSELERPEYAPGP</sequence>
<dbReference type="EMBL" id="HG793148">
    <property type="protein sequence ID" value="CRL25582.1"/>
    <property type="molecule type" value="Genomic_DNA"/>
</dbReference>
<dbReference type="AlphaFoldDB" id="A0A0G4PH53"/>
<dbReference type="Proteomes" id="UP000053732">
    <property type="component" value="Unassembled WGS sequence"/>
</dbReference>
<reference evidence="2 3" key="1">
    <citation type="journal article" date="2014" name="Nat. Commun.">
        <title>Multiple recent horizontal transfers of a large genomic region in cheese making fungi.</title>
        <authorList>
            <person name="Cheeseman K."/>
            <person name="Ropars J."/>
            <person name="Renault P."/>
            <person name="Dupont J."/>
            <person name="Gouzy J."/>
            <person name="Branca A."/>
            <person name="Abraham A.L."/>
            <person name="Ceppi M."/>
            <person name="Conseiller E."/>
            <person name="Debuchy R."/>
            <person name="Malagnac F."/>
            <person name="Goarin A."/>
            <person name="Silar P."/>
            <person name="Lacoste S."/>
            <person name="Sallet E."/>
            <person name="Bensimon A."/>
            <person name="Giraud T."/>
            <person name="Brygoo Y."/>
        </authorList>
    </citation>
    <scope>NUCLEOTIDE SEQUENCE [LARGE SCALE GENOMIC DNA]</scope>
    <source>
        <strain evidence="3">FM 013</strain>
    </source>
</reference>
<dbReference type="InterPro" id="IPR011333">
    <property type="entry name" value="SKP1/BTB/POZ_sf"/>
</dbReference>
<feature type="domain" description="BTB" evidence="1">
    <location>
        <begin position="20"/>
        <end position="83"/>
    </location>
</feature>
<dbReference type="STRING" id="1429867.A0A0G4PH53"/>
<evidence type="ECO:0000313" key="2">
    <source>
        <dbReference type="EMBL" id="CRL25582.1"/>
    </source>
</evidence>
<dbReference type="SUPFAM" id="SSF54695">
    <property type="entry name" value="POZ domain"/>
    <property type="match status" value="1"/>
</dbReference>
<dbReference type="CDD" id="cd18186">
    <property type="entry name" value="BTB_POZ_ZBTB_KLHL-like"/>
    <property type="match status" value="1"/>
</dbReference>
<dbReference type="Gene3D" id="3.30.710.10">
    <property type="entry name" value="Potassium Channel Kv1.1, Chain A"/>
    <property type="match status" value="1"/>
</dbReference>
<protein>
    <submittedName>
        <fullName evidence="2">BTB/POZ fold</fullName>
    </submittedName>
</protein>
<dbReference type="Pfam" id="PF00651">
    <property type="entry name" value="BTB"/>
    <property type="match status" value="1"/>
</dbReference>
<dbReference type="PANTHER" id="PTHR47843:SF2">
    <property type="entry name" value="BTB DOMAIN-CONTAINING PROTEIN"/>
    <property type="match status" value="1"/>
</dbReference>
<gene>
    <name evidence="2" type="ORF">PCAMFM013_S015g000168</name>
</gene>
<dbReference type="PROSITE" id="PS50097">
    <property type="entry name" value="BTB"/>
    <property type="match status" value="1"/>
</dbReference>
<proteinExistence type="predicted"/>
<dbReference type="PANTHER" id="PTHR47843">
    <property type="entry name" value="BTB DOMAIN-CONTAINING PROTEIN-RELATED"/>
    <property type="match status" value="1"/>
</dbReference>
<keyword evidence="3" id="KW-1185">Reference proteome</keyword>
<dbReference type="InterPro" id="IPR000210">
    <property type="entry name" value="BTB/POZ_dom"/>
</dbReference>
<evidence type="ECO:0000313" key="3">
    <source>
        <dbReference type="Proteomes" id="UP000053732"/>
    </source>
</evidence>
<accession>A0A0G4PH53</accession>
<name>A0A0G4PH53_PENC3</name>